<name>A0ABQ9Z4P9_9CRUS</name>
<keyword evidence="2" id="KW-1185">Reference proteome</keyword>
<comment type="caution">
    <text evidence="1">The sequence shown here is derived from an EMBL/GenBank/DDBJ whole genome shotgun (WGS) entry which is preliminary data.</text>
</comment>
<sequence>MAPGRLFCLSKQLQHRRCEYQLIDVIKYDCPCCAFVKFSTHAEAQTAINSLHGSQTMPLLPHPQGFAPSLVATQWEMTIARARDTLPGQHFRRYPGSANLAYMYL</sequence>
<dbReference type="Proteomes" id="UP001234178">
    <property type="component" value="Unassembled WGS sequence"/>
</dbReference>
<organism evidence="1 2">
    <name type="scientific">Daphnia magna</name>
    <dbReference type="NCBI Taxonomy" id="35525"/>
    <lineage>
        <taxon>Eukaryota</taxon>
        <taxon>Metazoa</taxon>
        <taxon>Ecdysozoa</taxon>
        <taxon>Arthropoda</taxon>
        <taxon>Crustacea</taxon>
        <taxon>Branchiopoda</taxon>
        <taxon>Diplostraca</taxon>
        <taxon>Cladocera</taxon>
        <taxon>Anomopoda</taxon>
        <taxon>Daphniidae</taxon>
        <taxon>Daphnia</taxon>
    </lineage>
</organism>
<dbReference type="EMBL" id="JAOYFB010000002">
    <property type="protein sequence ID" value="KAK4007873.1"/>
    <property type="molecule type" value="Genomic_DNA"/>
</dbReference>
<evidence type="ECO:0000313" key="2">
    <source>
        <dbReference type="Proteomes" id="UP001234178"/>
    </source>
</evidence>
<proteinExistence type="predicted"/>
<protein>
    <recommendedName>
        <fullName evidence="3">RRM domain-containing protein</fullName>
    </recommendedName>
</protein>
<reference evidence="1 2" key="1">
    <citation type="journal article" date="2023" name="Nucleic Acids Res.">
        <title>The hologenome of Daphnia magna reveals possible DNA methylation and microbiome-mediated evolution of the host genome.</title>
        <authorList>
            <person name="Chaturvedi A."/>
            <person name="Li X."/>
            <person name="Dhandapani V."/>
            <person name="Marshall H."/>
            <person name="Kissane S."/>
            <person name="Cuenca-Cambronero M."/>
            <person name="Asole G."/>
            <person name="Calvet F."/>
            <person name="Ruiz-Romero M."/>
            <person name="Marangio P."/>
            <person name="Guigo R."/>
            <person name="Rago D."/>
            <person name="Mirbahai L."/>
            <person name="Eastwood N."/>
            <person name="Colbourne J.K."/>
            <person name="Zhou J."/>
            <person name="Mallon E."/>
            <person name="Orsini L."/>
        </authorList>
    </citation>
    <scope>NUCLEOTIDE SEQUENCE [LARGE SCALE GENOMIC DNA]</scope>
    <source>
        <strain evidence="1">LRV0_1</strain>
    </source>
</reference>
<evidence type="ECO:0008006" key="3">
    <source>
        <dbReference type="Google" id="ProtNLM"/>
    </source>
</evidence>
<dbReference type="Gene3D" id="3.30.70.330">
    <property type="match status" value="1"/>
</dbReference>
<dbReference type="SUPFAM" id="SSF54928">
    <property type="entry name" value="RNA-binding domain, RBD"/>
    <property type="match status" value="1"/>
</dbReference>
<dbReference type="InterPro" id="IPR035979">
    <property type="entry name" value="RBD_domain_sf"/>
</dbReference>
<evidence type="ECO:0000313" key="1">
    <source>
        <dbReference type="EMBL" id="KAK4007873.1"/>
    </source>
</evidence>
<accession>A0ABQ9Z4P9</accession>
<dbReference type="InterPro" id="IPR012677">
    <property type="entry name" value="Nucleotide-bd_a/b_plait_sf"/>
</dbReference>
<gene>
    <name evidence="1" type="ORF">OUZ56_013022</name>
</gene>